<evidence type="ECO:0000259" key="1">
    <source>
        <dbReference type="SMART" id="SM00731"/>
    </source>
</evidence>
<dbReference type="Pfam" id="PF10263">
    <property type="entry name" value="SprT-like"/>
    <property type="match status" value="1"/>
</dbReference>
<evidence type="ECO:0000313" key="2">
    <source>
        <dbReference type="EMBL" id="MBT0770809.1"/>
    </source>
</evidence>
<proteinExistence type="predicted"/>
<keyword evidence="3" id="KW-1185">Reference proteome</keyword>
<protein>
    <submittedName>
        <fullName evidence="2">SprT-like domain-containing protein</fullName>
    </submittedName>
</protein>
<organism evidence="2 3">
    <name type="scientific">Kineosporia corallincola</name>
    <dbReference type="NCBI Taxonomy" id="2835133"/>
    <lineage>
        <taxon>Bacteria</taxon>
        <taxon>Bacillati</taxon>
        <taxon>Actinomycetota</taxon>
        <taxon>Actinomycetes</taxon>
        <taxon>Kineosporiales</taxon>
        <taxon>Kineosporiaceae</taxon>
        <taxon>Kineosporia</taxon>
    </lineage>
</organism>
<dbReference type="Proteomes" id="UP001197247">
    <property type="component" value="Unassembled WGS sequence"/>
</dbReference>
<accession>A0ABS5TI80</accession>
<sequence>MELIQARALAIGLMRRHGLSGWRLVFDNAKTRAGICRAEPREIGLSRVLTQLHSRAEVTETVLHEIAHALVGPAHGHDDIWQARARAIGCSGTRCLPVDAPRPPGPWRGTCPRGHSITRHRQPVRVQSCGECSRAFDPAALLDWTRHGEVVPMHPSYVAERRWVMQRARPARPEPAVAARGALPEPAVTGRDAALFPIGTRVRLICPGKYADSTGKVVKIGRTRYHVQVRRQLLTVPFAQVERTG</sequence>
<feature type="domain" description="SprT-like" evidence="1">
    <location>
        <begin position="1"/>
        <end position="139"/>
    </location>
</feature>
<dbReference type="SMART" id="SM00731">
    <property type="entry name" value="SprT"/>
    <property type="match status" value="1"/>
</dbReference>
<dbReference type="RefSeq" id="WP_214157107.1">
    <property type="nucleotide sequence ID" value="NZ_JAHBAY010000007.1"/>
</dbReference>
<name>A0ABS5TI80_9ACTN</name>
<reference evidence="2 3" key="1">
    <citation type="submission" date="2021-05" db="EMBL/GenBank/DDBJ databases">
        <title>Kineosporia and Streptomyces sp. nov. two new marine actinobacteria isolated from Coral.</title>
        <authorList>
            <person name="Buangrab K."/>
            <person name="Sutthacheep M."/>
            <person name="Yeemin T."/>
            <person name="Harunari E."/>
            <person name="Igarashi Y."/>
            <person name="Kanchanasin P."/>
            <person name="Tanasupawat S."/>
            <person name="Phongsopitanun W."/>
        </authorList>
    </citation>
    <scope>NUCLEOTIDE SEQUENCE [LARGE SCALE GENOMIC DNA]</scope>
    <source>
        <strain evidence="2 3">J2-2</strain>
    </source>
</reference>
<evidence type="ECO:0000313" key="3">
    <source>
        <dbReference type="Proteomes" id="UP001197247"/>
    </source>
</evidence>
<gene>
    <name evidence="2" type="ORF">KIH74_17835</name>
</gene>
<dbReference type="InterPro" id="IPR006640">
    <property type="entry name" value="SprT-like_domain"/>
</dbReference>
<comment type="caution">
    <text evidence="2">The sequence shown here is derived from an EMBL/GenBank/DDBJ whole genome shotgun (WGS) entry which is preliminary data.</text>
</comment>
<dbReference type="EMBL" id="JAHBAY010000007">
    <property type="protein sequence ID" value="MBT0770809.1"/>
    <property type="molecule type" value="Genomic_DNA"/>
</dbReference>